<dbReference type="EMBL" id="JBHLTC010000029">
    <property type="protein sequence ID" value="MFC0626867.1"/>
    <property type="molecule type" value="Genomic_DNA"/>
</dbReference>
<dbReference type="Gene3D" id="3.40.50.300">
    <property type="entry name" value="P-loop containing nucleotide triphosphate hydrolases"/>
    <property type="match status" value="2"/>
</dbReference>
<keyword evidence="4" id="KW-0175">Coiled coil</keyword>
<dbReference type="PANTHER" id="PTHR19211:SF6">
    <property type="entry name" value="BLL7188 PROTEIN"/>
    <property type="match status" value="1"/>
</dbReference>
<evidence type="ECO:0000256" key="4">
    <source>
        <dbReference type="SAM" id="Coils"/>
    </source>
</evidence>
<evidence type="ECO:0000259" key="5">
    <source>
        <dbReference type="PROSITE" id="PS50893"/>
    </source>
</evidence>
<organism evidence="6 7">
    <name type="scientific">Kribbella deserti</name>
    <dbReference type="NCBI Taxonomy" id="1926257"/>
    <lineage>
        <taxon>Bacteria</taxon>
        <taxon>Bacillati</taxon>
        <taxon>Actinomycetota</taxon>
        <taxon>Actinomycetes</taxon>
        <taxon>Propionibacteriales</taxon>
        <taxon>Kribbellaceae</taxon>
        <taxon>Kribbella</taxon>
    </lineage>
</organism>
<dbReference type="InterPro" id="IPR003593">
    <property type="entry name" value="AAA+_ATPase"/>
</dbReference>
<evidence type="ECO:0000256" key="3">
    <source>
        <dbReference type="ARBA" id="ARBA00022840"/>
    </source>
</evidence>
<keyword evidence="7" id="KW-1185">Reference proteome</keyword>
<dbReference type="InterPro" id="IPR003439">
    <property type="entry name" value="ABC_transporter-like_ATP-bd"/>
</dbReference>
<accession>A0ABV6QT13</accession>
<keyword evidence="3 6" id="KW-0067">ATP-binding</keyword>
<evidence type="ECO:0000256" key="1">
    <source>
        <dbReference type="ARBA" id="ARBA00022737"/>
    </source>
</evidence>
<dbReference type="RefSeq" id="WP_380050932.1">
    <property type="nucleotide sequence ID" value="NZ_JBHLTC010000029.1"/>
</dbReference>
<feature type="domain" description="ABC transporter" evidence="5">
    <location>
        <begin position="5"/>
        <end position="237"/>
    </location>
</feature>
<dbReference type="SUPFAM" id="SSF52540">
    <property type="entry name" value="P-loop containing nucleoside triphosphate hydrolases"/>
    <property type="match status" value="2"/>
</dbReference>
<dbReference type="SMART" id="SM00382">
    <property type="entry name" value="AAA"/>
    <property type="match status" value="2"/>
</dbReference>
<evidence type="ECO:0000313" key="7">
    <source>
        <dbReference type="Proteomes" id="UP001589890"/>
    </source>
</evidence>
<evidence type="ECO:0000256" key="2">
    <source>
        <dbReference type="ARBA" id="ARBA00022741"/>
    </source>
</evidence>
<dbReference type="PANTHER" id="PTHR19211">
    <property type="entry name" value="ATP-BINDING TRANSPORT PROTEIN-RELATED"/>
    <property type="match status" value="1"/>
</dbReference>
<evidence type="ECO:0000313" key="6">
    <source>
        <dbReference type="EMBL" id="MFC0626867.1"/>
    </source>
</evidence>
<gene>
    <name evidence="6" type="ORF">ACFFGN_22495</name>
</gene>
<feature type="coiled-coil region" evidence="4">
    <location>
        <begin position="233"/>
        <end position="264"/>
    </location>
</feature>
<reference evidence="6 7" key="1">
    <citation type="submission" date="2024-09" db="EMBL/GenBank/DDBJ databases">
        <authorList>
            <person name="Sun Q."/>
            <person name="Mori K."/>
        </authorList>
    </citation>
    <scope>NUCLEOTIDE SEQUENCE [LARGE SCALE GENOMIC DNA]</scope>
    <source>
        <strain evidence="6 7">CGMCC 1.15906</strain>
    </source>
</reference>
<dbReference type="InterPro" id="IPR050611">
    <property type="entry name" value="ABCF"/>
</dbReference>
<dbReference type="PROSITE" id="PS50893">
    <property type="entry name" value="ABC_TRANSPORTER_2"/>
    <property type="match status" value="1"/>
</dbReference>
<protein>
    <submittedName>
        <fullName evidence="6">ABC-F family ATP-binding cassette domain-containing protein</fullName>
    </submittedName>
</protein>
<name>A0ABV6QT13_9ACTN</name>
<dbReference type="GO" id="GO:0005524">
    <property type="term" value="F:ATP binding"/>
    <property type="evidence" value="ECO:0007669"/>
    <property type="project" value="UniProtKB-KW"/>
</dbReference>
<keyword evidence="1" id="KW-0677">Repeat</keyword>
<dbReference type="Proteomes" id="UP001589890">
    <property type="component" value="Unassembled WGS sequence"/>
</dbReference>
<dbReference type="Pfam" id="PF00005">
    <property type="entry name" value="ABC_tran"/>
    <property type="match status" value="2"/>
</dbReference>
<sequence length="537" mass="58564">MTSAITCTDLTFAWPDGEFVFDGLSFVAGPVRSGLIGRNGTGKSTLLRLIAGRLQPQQGELRIAGRLGYLPQDFTLGVDQVVAEVLGIARIRQAIAAIERGDASAANLAVVGDAWDVEERAEATLAKLGLGGIGLDRRIGQLSGGETVLLGLAARLLDRPDVLLLDEPTNNLDRDARARLYDAVEAFRGALLIVSHDRELLDRVDQIGDLRNGRIGWYGGNLSAYERAVAIEQEAAERAVRMAAADLRKQKRELAAARIKLDRRQRYGQKMWDTKREPKVVMGNRKQDAQVAAGKHRHLHLNRLATADQALTEAEAFVHDDDSIRIDLPETAVPTGREVVRLVRRIRTGQRIALEVRGPERIALQGPNGVGKTTLLRALARDPLVPCRFLPQRLDVLDNTLSIAENLAKTAPEADNNVRRARLARFLFRGREADQLVNTLSGGERFRATLAALLLAEPPPQLLILDEPTNNLDLASVAQLTDALLAYQGALIVASHDQTWLDTIGITRWWSLSADRLTDQGSPGGLAEWGSSGGLMG</sequence>
<dbReference type="InterPro" id="IPR027417">
    <property type="entry name" value="P-loop_NTPase"/>
</dbReference>
<comment type="caution">
    <text evidence="6">The sequence shown here is derived from an EMBL/GenBank/DDBJ whole genome shotgun (WGS) entry which is preliminary data.</text>
</comment>
<keyword evidence="2" id="KW-0547">Nucleotide-binding</keyword>
<proteinExistence type="predicted"/>
<dbReference type="CDD" id="cd03221">
    <property type="entry name" value="ABCF_EF-3"/>
    <property type="match status" value="1"/>
</dbReference>